<protein>
    <recommendedName>
        <fullName evidence="4">Actin</fullName>
    </recommendedName>
</protein>
<dbReference type="PRINTS" id="PR00190">
    <property type="entry name" value="ACTIN"/>
</dbReference>
<organism evidence="2 3">
    <name type="scientific">Entamoeba nuttalli</name>
    <dbReference type="NCBI Taxonomy" id="412467"/>
    <lineage>
        <taxon>Eukaryota</taxon>
        <taxon>Amoebozoa</taxon>
        <taxon>Evosea</taxon>
        <taxon>Archamoebae</taxon>
        <taxon>Mastigamoebida</taxon>
        <taxon>Entamoebidae</taxon>
        <taxon>Entamoeba</taxon>
    </lineage>
</organism>
<reference evidence="2 3" key="1">
    <citation type="journal article" date="2019" name="PLoS Negl. Trop. Dis.">
        <title>Whole genome sequencing of Entamoeba nuttalli reveals mammalian host-related molecular signatures and a novel octapeptide-repeat surface protein.</title>
        <authorList>
            <person name="Tanaka M."/>
            <person name="Makiuchi T."/>
            <person name="Komiyama T."/>
            <person name="Shiina T."/>
            <person name="Osaki K."/>
            <person name="Tachibana H."/>
        </authorList>
    </citation>
    <scope>NUCLEOTIDE SEQUENCE [LARGE SCALE GENOMIC DNA]</scope>
    <source>
        <strain evidence="2 3">P19-061405</strain>
    </source>
</reference>
<dbReference type="Proteomes" id="UP001628156">
    <property type="component" value="Unassembled WGS sequence"/>
</dbReference>
<accession>A0ABQ0D8A1</accession>
<comment type="similarity">
    <text evidence="1">Belongs to the actin family.</text>
</comment>
<gene>
    <name evidence="2" type="ORF">ENUP19_0013G0008</name>
</gene>
<dbReference type="SMART" id="SM00268">
    <property type="entry name" value="ACTIN"/>
    <property type="match status" value="1"/>
</dbReference>
<evidence type="ECO:0000313" key="2">
    <source>
        <dbReference type="EMBL" id="GAB1219087.1"/>
    </source>
</evidence>
<evidence type="ECO:0000256" key="1">
    <source>
        <dbReference type="RuleBase" id="RU000487"/>
    </source>
</evidence>
<keyword evidence="3" id="KW-1185">Reference proteome</keyword>
<dbReference type="SUPFAM" id="SSF53067">
    <property type="entry name" value="Actin-like ATPase domain"/>
    <property type="match status" value="2"/>
</dbReference>
<dbReference type="PANTHER" id="PTHR11937">
    <property type="entry name" value="ACTIN"/>
    <property type="match status" value="1"/>
</dbReference>
<name>A0ABQ0D8A1_9EUKA</name>
<comment type="caution">
    <text evidence="2">The sequence shown here is derived from an EMBL/GenBank/DDBJ whole genome shotgun (WGS) entry which is preliminary data.</text>
</comment>
<dbReference type="EMBL" id="BAAFRS010000013">
    <property type="protein sequence ID" value="GAB1219087.1"/>
    <property type="molecule type" value="Genomic_DNA"/>
</dbReference>
<dbReference type="Gene3D" id="3.90.640.10">
    <property type="entry name" value="Actin, Chain A, domain 4"/>
    <property type="match status" value="1"/>
</dbReference>
<evidence type="ECO:0000313" key="3">
    <source>
        <dbReference type="Proteomes" id="UP001628156"/>
    </source>
</evidence>
<dbReference type="InterPro" id="IPR004000">
    <property type="entry name" value="Actin"/>
</dbReference>
<dbReference type="Pfam" id="PF00022">
    <property type="entry name" value="Actin"/>
    <property type="match status" value="1"/>
</dbReference>
<dbReference type="InterPro" id="IPR043129">
    <property type="entry name" value="ATPase_NBD"/>
</dbReference>
<sequence length="372" mass="41613">METPIVLDFGSQTCRVGNAGESMPTNIFPSYVGIPRERSQLKPDFYVGKILKEQKREFQIKSPIKNGTIEDISMASALFKNALDECQGYGKPILFTEPALNPKQIREKTIQLLFERFKVPSVYFSIQPILSLFASEKTDGLVIDSGADITQIIPIYEGYVISSCVHKQYVAGNDLLEYLVSTISEKRDVNLSTAAAKEVLENQVKKDCLVALDLMDVVRLSSDPDLLRTYTLPDGTEFSIEEERFLCPEILFRPELFINDDVLAKGLDVACYDCVMKCDIDVRRCLFNNILCAGGNTLYPGFAERLASGVQKLCNDSIEVGIEAPADRQYSSWIGGSIFASISEFNQLAINSFEYDEFGAQIINKKCKISWD</sequence>
<evidence type="ECO:0008006" key="4">
    <source>
        <dbReference type="Google" id="ProtNLM"/>
    </source>
</evidence>
<proteinExistence type="inferred from homology"/>
<dbReference type="Gene3D" id="3.30.420.40">
    <property type="match status" value="2"/>
</dbReference>